<keyword evidence="2" id="KW-1185">Reference proteome</keyword>
<organism evidence="1 2">
    <name type="scientific">Histidinibacterium aquaticum</name>
    <dbReference type="NCBI Taxonomy" id="2613962"/>
    <lineage>
        <taxon>Bacteria</taxon>
        <taxon>Pseudomonadati</taxon>
        <taxon>Pseudomonadota</taxon>
        <taxon>Alphaproteobacteria</taxon>
        <taxon>Rhodobacterales</taxon>
        <taxon>Paracoccaceae</taxon>
        <taxon>Histidinibacterium</taxon>
    </lineage>
</organism>
<comment type="caution">
    <text evidence="1">The sequence shown here is derived from an EMBL/GenBank/DDBJ whole genome shotgun (WGS) entry which is preliminary data.</text>
</comment>
<dbReference type="Proteomes" id="UP000326554">
    <property type="component" value="Unassembled WGS sequence"/>
</dbReference>
<evidence type="ECO:0000313" key="2">
    <source>
        <dbReference type="Proteomes" id="UP000326554"/>
    </source>
</evidence>
<proteinExistence type="predicted"/>
<dbReference type="EMBL" id="VYQE01000003">
    <property type="protein sequence ID" value="KAA9007785.1"/>
    <property type="molecule type" value="Genomic_DNA"/>
</dbReference>
<evidence type="ECO:0000313" key="1">
    <source>
        <dbReference type="EMBL" id="KAA9007785.1"/>
    </source>
</evidence>
<accession>A0A5J5GI02</accession>
<dbReference type="AlphaFoldDB" id="A0A5J5GI02"/>
<gene>
    <name evidence="1" type="ORF">F3S47_09655</name>
</gene>
<reference evidence="1 2" key="1">
    <citation type="submission" date="2019-09" db="EMBL/GenBank/DDBJ databases">
        <authorList>
            <person name="Park J.-S."/>
            <person name="Choi H.-J."/>
        </authorList>
    </citation>
    <scope>NUCLEOTIDE SEQUENCE [LARGE SCALE GENOMIC DNA]</scope>
    <source>
        <strain evidence="1 2">176SS1-4</strain>
    </source>
</reference>
<protein>
    <submittedName>
        <fullName evidence="1">Uncharacterized protein</fullName>
    </submittedName>
</protein>
<name>A0A5J5GI02_9RHOB</name>
<dbReference type="RefSeq" id="WP_150445067.1">
    <property type="nucleotide sequence ID" value="NZ_VYQE01000003.1"/>
</dbReference>
<sequence>MIDETKIARALAGNLGTTELTAEEFAAWEERFTELMGQPSPEELAFFEERRRSGLGVGLDADGKLVHGTSRT</sequence>